<dbReference type="PANTHER" id="PTHR11439">
    <property type="entry name" value="GAG-POL-RELATED RETROTRANSPOSON"/>
    <property type="match status" value="1"/>
</dbReference>
<sequence length="123" mass="14031">MDSNYLKLEGGDDRLPNNTQYRQEVGALLYVATVSRPDISVAVNILSRKNEKPRERDWNAVKRIIRYLKTTAELKLIINIDKEPILTAFCDADWANVKSDRKSTSGKVFKLGNSAIQWMSKLC</sequence>
<gene>
    <name evidence="1" type="primary">AtMg00810</name>
    <name evidence="1" type="ORF">AVEN_184080_1</name>
</gene>
<evidence type="ECO:0000313" key="1">
    <source>
        <dbReference type="EMBL" id="GBM09373.1"/>
    </source>
</evidence>
<protein>
    <submittedName>
        <fullName evidence="1">Putative mitochondrial protein AtMg00810</fullName>
    </submittedName>
</protein>
<dbReference type="Proteomes" id="UP000499080">
    <property type="component" value="Unassembled WGS sequence"/>
</dbReference>
<dbReference type="AlphaFoldDB" id="A0A4Y2CYB3"/>
<dbReference type="OrthoDB" id="6432544at2759"/>
<keyword evidence="2" id="KW-1185">Reference proteome</keyword>
<proteinExistence type="predicted"/>
<dbReference type="PANTHER" id="PTHR11439:SF483">
    <property type="entry name" value="PEPTIDE SYNTHASE GLIP-LIKE, PUTATIVE (AFU_ORTHOLOGUE AFUA_3G12920)-RELATED"/>
    <property type="match status" value="1"/>
</dbReference>
<evidence type="ECO:0000313" key="2">
    <source>
        <dbReference type="Proteomes" id="UP000499080"/>
    </source>
</evidence>
<dbReference type="EMBL" id="BGPR01000269">
    <property type="protein sequence ID" value="GBM09373.1"/>
    <property type="molecule type" value="Genomic_DNA"/>
</dbReference>
<reference evidence="1 2" key="1">
    <citation type="journal article" date="2019" name="Sci. Rep.">
        <title>Orb-weaving spider Araneus ventricosus genome elucidates the spidroin gene catalogue.</title>
        <authorList>
            <person name="Kono N."/>
            <person name="Nakamura H."/>
            <person name="Ohtoshi R."/>
            <person name="Moran D.A.P."/>
            <person name="Shinohara A."/>
            <person name="Yoshida Y."/>
            <person name="Fujiwara M."/>
            <person name="Mori M."/>
            <person name="Tomita M."/>
            <person name="Arakawa K."/>
        </authorList>
    </citation>
    <scope>NUCLEOTIDE SEQUENCE [LARGE SCALE GENOMIC DNA]</scope>
</reference>
<organism evidence="1 2">
    <name type="scientific">Araneus ventricosus</name>
    <name type="common">Orbweaver spider</name>
    <name type="synonym">Epeira ventricosa</name>
    <dbReference type="NCBI Taxonomy" id="182803"/>
    <lineage>
        <taxon>Eukaryota</taxon>
        <taxon>Metazoa</taxon>
        <taxon>Ecdysozoa</taxon>
        <taxon>Arthropoda</taxon>
        <taxon>Chelicerata</taxon>
        <taxon>Arachnida</taxon>
        <taxon>Araneae</taxon>
        <taxon>Araneomorphae</taxon>
        <taxon>Entelegynae</taxon>
        <taxon>Araneoidea</taxon>
        <taxon>Araneidae</taxon>
        <taxon>Araneus</taxon>
    </lineage>
</organism>
<comment type="caution">
    <text evidence="1">The sequence shown here is derived from an EMBL/GenBank/DDBJ whole genome shotgun (WGS) entry which is preliminary data.</text>
</comment>
<name>A0A4Y2CYB3_ARAVE</name>
<accession>A0A4Y2CYB3</accession>